<protein>
    <submittedName>
        <fullName evidence="1">Uncharacterized protein</fullName>
    </submittedName>
</protein>
<accession>A0A397HGJ7</accession>
<evidence type="ECO:0000313" key="1">
    <source>
        <dbReference type="EMBL" id="RHZ62261.1"/>
    </source>
</evidence>
<keyword evidence="3" id="KW-1185">Reference proteome</keyword>
<dbReference type="EMBL" id="PQFF01000311">
    <property type="protein sequence ID" value="RHZ62261.1"/>
    <property type="molecule type" value="Genomic_DNA"/>
</dbReference>
<dbReference type="Proteomes" id="UP000266861">
    <property type="component" value="Unassembled WGS sequence"/>
</dbReference>
<sequence>MPMKQTSSLSNFILSEISLKALLNRKTNTRNGTLLAALPHLLKKAIKSRKSDTEFTPQVKRVRYIDVCLNNDNDDVNEN</sequence>
<proteinExistence type="predicted"/>
<evidence type="ECO:0000313" key="2">
    <source>
        <dbReference type="EMBL" id="RHZ62264.1"/>
    </source>
</evidence>
<comment type="caution">
    <text evidence="1">The sequence shown here is derived from an EMBL/GenBank/DDBJ whole genome shotgun (WGS) entry which is preliminary data.</text>
</comment>
<dbReference type="EMBL" id="PQFF01000311">
    <property type="protein sequence ID" value="RHZ62264.1"/>
    <property type="molecule type" value="Genomic_DNA"/>
</dbReference>
<evidence type="ECO:0000313" key="3">
    <source>
        <dbReference type="Proteomes" id="UP000266861"/>
    </source>
</evidence>
<dbReference type="AlphaFoldDB" id="A0A397HGJ7"/>
<organism evidence="1 3">
    <name type="scientific">Diversispora epigaea</name>
    <dbReference type="NCBI Taxonomy" id="1348612"/>
    <lineage>
        <taxon>Eukaryota</taxon>
        <taxon>Fungi</taxon>
        <taxon>Fungi incertae sedis</taxon>
        <taxon>Mucoromycota</taxon>
        <taxon>Glomeromycotina</taxon>
        <taxon>Glomeromycetes</taxon>
        <taxon>Diversisporales</taxon>
        <taxon>Diversisporaceae</taxon>
        <taxon>Diversispora</taxon>
    </lineage>
</organism>
<reference evidence="1 3" key="1">
    <citation type="submission" date="2018-08" db="EMBL/GenBank/DDBJ databases">
        <title>Genome and evolution of the arbuscular mycorrhizal fungus Diversispora epigaea (formerly Glomus versiforme) and its bacterial endosymbionts.</title>
        <authorList>
            <person name="Sun X."/>
            <person name="Fei Z."/>
            <person name="Harrison M."/>
        </authorList>
    </citation>
    <scope>NUCLEOTIDE SEQUENCE [LARGE SCALE GENOMIC DNA]</scope>
    <source>
        <strain evidence="1 3">IT104</strain>
    </source>
</reference>
<name>A0A397HGJ7_9GLOM</name>
<gene>
    <name evidence="1" type="ORF">Glove_341g71</name>
    <name evidence="2" type="ORF">Glove_341g72</name>
</gene>